<feature type="region of interest" description="Disordered" evidence="1">
    <location>
        <begin position="91"/>
        <end position="111"/>
    </location>
</feature>
<dbReference type="EMBL" id="JAFJYH010000264">
    <property type="protein sequence ID" value="KAG4414440.1"/>
    <property type="molecule type" value="Genomic_DNA"/>
</dbReference>
<dbReference type="Proteomes" id="UP000664132">
    <property type="component" value="Unassembled WGS sequence"/>
</dbReference>
<name>A0A8H7T8J4_9HELO</name>
<comment type="caution">
    <text evidence="2">The sequence shown here is derived from an EMBL/GenBank/DDBJ whole genome shotgun (WGS) entry which is preliminary data.</text>
</comment>
<proteinExistence type="predicted"/>
<accession>A0A8H7T8J4</accession>
<sequence>MEISTLVSQHIFPRSGIAILNPWWYDISYSYTAATTIQAARISPDLAAAFGISTLDESMRQCTETLKHYEAISASARRCQRALAHISSVPQNRSVTQTSMGSTDSAPSRTNSNDQAQLLVTLEAQQSFLEDPYDPAFWLNSVPSDFHVYQWLASPFTDEGAWCLDNMT</sequence>
<gene>
    <name evidence="2" type="ORF">IFR04_012403</name>
</gene>
<keyword evidence="3" id="KW-1185">Reference proteome</keyword>
<evidence type="ECO:0000256" key="1">
    <source>
        <dbReference type="SAM" id="MobiDB-lite"/>
    </source>
</evidence>
<evidence type="ECO:0000313" key="3">
    <source>
        <dbReference type="Proteomes" id="UP000664132"/>
    </source>
</evidence>
<organism evidence="2 3">
    <name type="scientific">Cadophora malorum</name>
    <dbReference type="NCBI Taxonomy" id="108018"/>
    <lineage>
        <taxon>Eukaryota</taxon>
        <taxon>Fungi</taxon>
        <taxon>Dikarya</taxon>
        <taxon>Ascomycota</taxon>
        <taxon>Pezizomycotina</taxon>
        <taxon>Leotiomycetes</taxon>
        <taxon>Helotiales</taxon>
        <taxon>Ploettnerulaceae</taxon>
        <taxon>Cadophora</taxon>
    </lineage>
</organism>
<dbReference type="AlphaFoldDB" id="A0A8H7T8J4"/>
<reference evidence="2" key="1">
    <citation type="submission" date="2021-02" db="EMBL/GenBank/DDBJ databases">
        <title>Genome sequence Cadophora malorum strain M34.</title>
        <authorList>
            <person name="Stefanovic E."/>
            <person name="Vu D."/>
            <person name="Scully C."/>
            <person name="Dijksterhuis J."/>
            <person name="Roader J."/>
            <person name="Houbraken J."/>
        </authorList>
    </citation>
    <scope>NUCLEOTIDE SEQUENCE</scope>
    <source>
        <strain evidence="2">M34</strain>
    </source>
</reference>
<evidence type="ECO:0000313" key="2">
    <source>
        <dbReference type="EMBL" id="KAG4414440.1"/>
    </source>
</evidence>
<protein>
    <submittedName>
        <fullName evidence="2">Uncharacterized protein</fullName>
    </submittedName>
</protein>